<evidence type="ECO:0000313" key="3">
    <source>
        <dbReference type="Proteomes" id="UP000037178"/>
    </source>
</evidence>
<name>A0A0J9EC43_9RHOB</name>
<dbReference type="NCBIfam" id="TIGR02451">
    <property type="entry name" value="anti_sig_ChrR"/>
    <property type="match status" value="1"/>
</dbReference>
<feature type="domain" description="ChrR-like cupin" evidence="1">
    <location>
        <begin position="105"/>
        <end position="196"/>
    </location>
</feature>
<sequence length="217" mass="23038">MSTQMTIKHHLTEPILMAYSAGTLPEAFSLVVATHLSMCEECRARAASYDAVGGAMLDGATLDMDEGALEATLALLEAPVERPIKADVPADAVFPGPLRDYVGGDLDAVQWKAVGGGVRQAILPTSKDASVRLLHIPAGMAVPDHGHRGTELTLVLQGAFRDEEDRFGPGDVEVANEDLTHTPVAEEGMDCICLAATDAPLRFSGLIPRLAQPFLRI</sequence>
<dbReference type="InterPro" id="IPR012807">
    <property type="entry name" value="Anti-sigma_ChrR"/>
</dbReference>
<dbReference type="Proteomes" id="UP000037178">
    <property type="component" value="Unassembled WGS sequence"/>
</dbReference>
<dbReference type="InterPro" id="IPR025979">
    <property type="entry name" value="ChrR-like_cupin_dom"/>
</dbReference>
<evidence type="ECO:0000313" key="2">
    <source>
        <dbReference type="EMBL" id="KMW60196.1"/>
    </source>
</evidence>
<dbReference type="Gene3D" id="1.10.10.1320">
    <property type="entry name" value="Anti-sigma factor, zinc-finger domain"/>
    <property type="match status" value="1"/>
</dbReference>
<evidence type="ECO:0000259" key="1">
    <source>
        <dbReference type="Pfam" id="PF12973"/>
    </source>
</evidence>
<accession>A0A0J9EC43</accession>
<dbReference type="Pfam" id="PF12973">
    <property type="entry name" value="Cupin_7"/>
    <property type="match status" value="1"/>
</dbReference>
<reference evidence="2 3" key="1">
    <citation type="submission" date="2015-06" db="EMBL/GenBank/DDBJ databases">
        <title>Draft genome sequence of an Alphaproteobacteria species associated to the Mediterranean sponge Oscarella lobularis.</title>
        <authorList>
            <person name="Jourda C."/>
            <person name="Santini S."/>
            <person name="Claverie J.-M."/>
        </authorList>
    </citation>
    <scope>NUCLEOTIDE SEQUENCE [LARGE SCALE GENOMIC DNA]</scope>
    <source>
        <strain evidence="2">IGS</strain>
    </source>
</reference>
<proteinExistence type="predicted"/>
<comment type="caution">
    <text evidence="2">The sequence shown here is derived from an EMBL/GenBank/DDBJ whole genome shotgun (WGS) entry which is preliminary data.</text>
</comment>
<organism evidence="2 3">
    <name type="scientific">Candidatus Rhodobacter oscarellae</name>
    <dbReference type="NCBI Taxonomy" id="1675527"/>
    <lineage>
        <taxon>Bacteria</taxon>
        <taxon>Pseudomonadati</taxon>
        <taxon>Pseudomonadota</taxon>
        <taxon>Alphaproteobacteria</taxon>
        <taxon>Rhodobacterales</taxon>
        <taxon>Rhodobacter group</taxon>
        <taxon>Rhodobacter</taxon>
    </lineage>
</organism>
<keyword evidence="3" id="KW-1185">Reference proteome</keyword>
<gene>
    <name evidence="2" type="ORF">AIOL_000349</name>
</gene>
<dbReference type="STRING" id="1675527.AIOL_000349"/>
<dbReference type="CDD" id="cd20301">
    <property type="entry name" value="cupin_ChrR"/>
    <property type="match status" value="1"/>
</dbReference>
<dbReference type="InterPro" id="IPR011051">
    <property type="entry name" value="RmlC_Cupin_sf"/>
</dbReference>
<dbReference type="SUPFAM" id="SSF51182">
    <property type="entry name" value="RmlC-like cupins"/>
    <property type="match status" value="1"/>
</dbReference>
<protein>
    <submittedName>
        <fullName evidence="2">Transcriptional regulator</fullName>
    </submittedName>
</protein>
<dbReference type="EMBL" id="LFTY01000001">
    <property type="protein sequence ID" value="KMW60196.1"/>
    <property type="molecule type" value="Genomic_DNA"/>
</dbReference>
<dbReference type="PATRIC" id="fig|1675527.3.peg.396"/>
<dbReference type="AlphaFoldDB" id="A0A0J9EC43"/>
<dbReference type="Gene3D" id="2.60.120.10">
    <property type="entry name" value="Jelly Rolls"/>
    <property type="match status" value="1"/>
</dbReference>
<dbReference type="InterPro" id="IPR014710">
    <property type="entry name" value="RmlC-like_jellyroll"/>
</dbReference>
<dbReference type="InterPro" id="IPR041916">
    <property type="entry name" value="Anti_sigma_zinc_sf"/>
</dbReference>